<organism evidence="2 3">
    <name type="scientific">Streptomyces spongiae</name>
    <dbReference type="NCBI Taxonomy" id="565072"/>
    <lineage>
        <taxon>Bacteria</taxon>
        <taxon>Bacillati</taxon>
        <taxon>Actinomycetota</taxon>
        <taxon>Actinomycetes</taxon>
        <taxon>Kitasatosporales</taxon>
        <taxon>Streptomycetaceae</taxon>
        <taxon>Streptomyces</taxon>
    </lineage>
</organism>
<comment type="caution">
    <text evidence="2">The sequence shown here is derived from an EMBL/GenBank/DDBJ whole genome shotgun (WGS) entry which is preliminary data.</text>
</comment>
<keyword evidence="1" id="KW-0472">Membrane</keyword>
<keyword evidence="1" id="KW-0812">Transmembrane</keyword>
<protein>
    <submittedName>
        <fullName evidence="2">Uncharacterized protein</fullName>
    </submittedName>
</protein>
<dbReference type="EMBL" id="VJZC01000132">
    <property type="protein sequence ID" value="MPY59330.1"/>
    <property type="molecule type" value="Genomic_DNA"/>
</dbReference>
<proteinExistence type="predicted"/>
<keyword evidence="1" id="KW-1133">Transmembrane helix</keyword>
<reference evidence="2 3" key="1">
    <citation type="submission" date="2019-07" db="EMBL/GenBank/DDBJ databases">
        <title>New species of Amycolatopsis and Streptomyces.</title>
        <authorList>
            <person name="Duangmal K."/>
            <person name="Teo W.F.A."/>
            <person name="Lipun K."/>
        </authorList>
    </citation>
    <scope>NUCLEOTIDE SEQUENCE [LARGE SCALE GENOMIC DNA]</scope>
    <source>
        <strain evidence="2 3">NBRC 106415</strain>
    </source>
</reference>
<evidence type="ECO:0000313" key="2">
    <source>
        <dbReference type="EMBL" id="MPY59330.1"/>
    </source>
</evidence>
<evidence type="ECO:0000256" key="1">
    <source>
        <dbReference type="SAM" id="Phobius"/>
    </source>
</evidence>
<accession>A0A5N8XIN5</accession>
<sequence>MTSLDRASAGTESSERLYAWPTVVTTLATLATVLALAFTGNDEAAAAIGTAGILGGAVQITVHIRR</sequence>
<dbReference type="Proteomes" id="UP000400924">
    <property type="component" value="Unassembled WGS sequence"/>
</dbReference>
<keyword evidence="3" id="KW-1185">Reference proteome</keyword>
<evidence type="ECO:0000313" key="3">
    <source>
        <dbReference type="Proteomes" id="UP000400924"/>
    </source>
</evidence>
<name>A0A5N8XIN5_9ACTN</name>
<gene>
    <name evidence="2" type="ORF">FNH08_19830</name>
</gene>
<feature type="transmembrane region" description="Helical" evidence="1">
    <location>
        <begin position="17"/>
        <end position="38"/>
    </location>
</feature>
<dbReference type="RefSeq" id="WP_152772827.1">
    <property type="nucleotide sequence ID" value="NZ_VJZC01000132.1"/>
</dbReference>
<dbReference type="AlphaFoldDB" id="A0A5N8XIN5"/>
<feature type="transmembrane region" description="Helical" evidence="1">
    <location>
        <begin position="44"/>
        <end position="64"/>
    </location>
</feature>